<dbReference type="Proteomes" id="UP000051176">
    <property type="component" value="Unassembled WGS sequence"/>
</dbReference>
<dbReference type="PATRIC" id="fig|1267003.4.peg.724"/>
<organism evidence="4 5">
    <name type="scientific">Levilactobacillus parabrevis ATCC 53295</name>
    <dbReference type="NCBI Taxonomy" id="1267003"/>
    <lineage>
        <taxon>Bacteria</taxon>
        <taxon>Bacillati</taxon>
        <taxon>Bacillota</taxon>
        <taxon>Bacilli</taxon>
        <taxon>Lactobacillales</taxon>
        <taxon>Lactobacillaceae</taxon>
        <taxon>Levilactobacillus</taxon>
    </lineage>
</organism>
<dbReference type="InterPro" id="IPR009057">
    <property type="entry name" value="Homeodomain-like_sf"/>
</dbReference>
<evidence type="ECO:0000259" key="3">
    <source>
        <dbReference type="PROSITE" id="PS50977"/>
    </source>
</evidence>
<dbReference type="PANTHER" id="PTHR30055:SF222">
    <property type="entry name" value="REGULATORY PROTEIN"/>
    <property type="match status" value="1"/>
</dbReference>
<dbReference type="GO" id="GO:0003677">
    <property type="term" value="F:DNA binding"/>
    <property type="evidence" value="ECO:0007669"/>
    <property type="project" value="UniProtKB-UniRule"/>
</dbReference>
<dbReference type="InterPro" id="IPR050109">
    <property type="entry name" value="HTH-type_TetR-like_transc_reg"/>
</dbReference>
<name>A0A0R1H1I2_9LACO</name>
<dbReference type="AlphaFoldDB" id="A0A0R1H1I2"/>
<dbReference type="GO" id="GO:0006355">
    <property type="term" value="P:regulation of DNA-templated transcription"/>
    <property type="evidence" value="ECO:0007669"/>
    <property type="project" value="UniProtKB-ARBA"/>
</dbReference>
<dbReference type="eggNOG" id="COG1309">
    <property type="taxonomic scope" value="Bacteria"/>
</dbReference>
<dbReference type="EMBL" id="AZCZ01000019">
    <property type="protein sequence ID" value="KRK36551.1"/>
    <property type="molecule type" value="Genomic_DNA"/>
</dbReference>
<accession>A0A0R1H1I2</accession>
<dbReference type="Pfam" id="PF00440">
    <property type="entry name" value="TetR_N"/>
    <property type="match status" value="1"/>
</dbReference>
<protein>
    <submittedName>
        <fullName evidence="4">TetR family transcriptional regulator</fullName>
    </submittedName>
</protein>
<dbReference type="STRING" id="357278.IV61_GL000725"/>
<sequence length="219" mass="25096">MVKNVATNQQRREQQRQNILRAAEKLFMRDGFKVTHIKDVATEAQVSQVTLYKYFDSKLTLGHQVVLALIETGYADYQRMVDDHSRSFRELIQLMITTKTTYAGEMSDDFYQFVADDMGGRLGNDEAYQAYQDGKERFWDSVIARGRAAGMIAPSLTDKALIMYLDMYVQYFSSPASHPLVGSATEYKKYADQLMHLFFYGFIGDPPANDDEPTKEQTN</sequence>
<evidence type="ECO:0000313" key="4">
    <source>
        <dbReference type="EMBL" id="KRK36551.1"/>
    </source>
</evidence>
<evidence type="ECO:0000256" key="1">
    <source>
        <dbReference type="ARBA" id="ARBA00023125"/>
    </source>
</evidence>
<dbReference type="InterPro" id="IPR001647">
    <property type="entry name" value="HTH_TetR"/>
</dbReference>
<dbReference type="Gene3D" id="1.10.10.60">
    <property type="entry name" value="Homeodomain-like"/>
    <property type="match status" value="1"/>
</dbReference>
<gene>
    <name evidence="4" type="ORF">FD07_GL000682</name>
</gene>
<evidence type="ECO:0000256" key="2">
    <source>
        <dbReference type="PROSITE-ProRule" id="PRU00335"/>
    </source>
</evidence>
<dbReference type="SUPFAM" id="SSF46689">
    <property type="entry name" value="Homeodomain-like"/>
    <property type="match status" value="1"/>
</dbReference>
<dbReference type="Gene3D" id="1.10.357.10">
    <property type="entry name" value="Tetracycline Repressor, domain 2"/>
    <property type="match status" value="1"/>
</dbReference>
<evidence type="ECO:0000313" key="5">
    <source>
        <dbReference type="Proteomes" id="UP000051176"/>
    </source>
</evidence>
<reference evidence="4 5" key="1">
    <citation type="journal article" date="2015" name="Genome Announc.">
        <title>Expanding the biotechnology potential of lactobacilli through comparative genomics of 213 strains and associated genera.</title>
        <authorList>
            <person name="Sun Z."/>
            <person name="Harris H.M."/>
            <person name="McCann A."/>
            <person name="Guo C."/>
            <person name="Argimon S."/>
            <person name="Zhang W."/>
            <person name="Yang X."/>
            <person name="Jeffery I.B."/>
            <person name="Cooney J.C."/>
            <person name="Kagawa T.F."/>
            <person name="Liu W."/>
            <person name="Song Y."/>
            <person name="Salvetti E."/>
            <person name="Wrobel A."/>
            <person name="Rasinkangas P."/>
            <person name="Parkhill J."/>
            <person name="Rea M.C."/>
            <person name="O'Sullivan O."/>
            <person name="Ritari J."/>
            <person name="Douillard F.P."/>
            <person name="Paul Ross R."/>
            <person name="Yang R."/>
            <person name="Briner A.E."/>
            <person name="Felis G.E."/>
            <person name="de Vos W.M."/>
            <person name="Barrangou R."/>
            <person name="Klaenhammer T.R."/>
            <person name="Caufield P.W."/>
            <person name="Cui Y."/>
            <person name="Zhang H."/>
            <person name="O'Toole P.W."/>
        </authorList>
    </citation>
    <scope>NUCLEOTIDE SEQUENCE [LARGE SCALE GENOMIC DNA]</scope>
    <source>
        <strain evidence="4 5">ATCC 53295</strain>
    </source>
</reference>
<keyword evidence="5" id="KW-1185">Reference proteome</keyword>
<comment type="caution">
    <text evidence="4">The sequence shown here is derived from an EMBL/GenBank/DDBJ whole genome shotgun (WGS) entry which is preliminary data.</text>
</comment>
<dbReference type="PRINTS" id="PR00455">
    <property type="entry name" value="HTHTETR"/>
</dbReference>
<proteinExistence type="predicted"/>
<dbReference type="PROSITE" id="PS50977">
    <property type="entry name" value="HTH_TETR_2"/>
    <property type="match status" value="1"/>
</dbReference>
<keyword evidence="1 2" id="KW-0238">DNA-binding</keyword>
<feature type="domain" description="HTH tetR-type" evidence="3">
    <location>
        <begin position="13"/>
        <end position="73"/>
    </location>
</feature>
<dbReference type="PANTHER" id="PTHR30055">
    <property type="entry name" value="HTH-TYPE TRANSCRIPTIONAL REGULATOR RUTR"/>
    <property type="match status" value="1"/>
</dbReference>
<feature type="DNA-binding region" description="H-T-H motif" evidence="2">
    <location>
        <begin position="36"/>
        <end position="55"/>
    </location>
</feature>